<dbReference type="InterPro" id="IPR021373">
    <property type="entry name" value="DUF2993"/>
</dbReference>
<protein>
    <recommendedName>
        <fullName evidence="4">DUF2993 domain-containing protein</fullName>
    </recommendedName>
</protein>
<evidence type="ECO:0008006" key="4">
    <source>
        <dbReference type="Google" id="ProtNLM"/>
    </source>
</evidence>
<feature type="transmembrane region" description="Helical" evidence="1">
    <location>
        <begin position="22"/>
        <end position="43"/>
    </location>
</feature>
<dbReference type="Pfam" id="PF11209">
    <property type="entry name" value="LmeA"/>
    <property type="match status" value="1"/>
</dbReference>
<evidence type="ECO:0000313" key="2">
    <source>
        <dbReference type="EMBL" id="MET4580803.1"/>
    </source>
</evidence>
<gene>
    <name evidence="2" type="ORF">ABIE21_000293</name>
</gene>
<keyword evidence="1" id="KW-0812">Transmembrane</keyword>
<evidence type="ECO:0000256" key="1">
    <source>
        <dbReference type="SAM" id="Phobius"/>
    </source>
</evidence>
<keyword evidence="3" id="KW-1185">Reference proteome</keyword>
<comment type="caution">
    <text evidence="2">The sequence shown here is derived from an EMBL/GenBank/DDBJ whole genome shotgun (WGS) entry which is preliminary data.</text>
</comment>
<dbReference type="RefSeq" id="WP_354023013.1">
    <property type="nucleotide sequence ID" value="NZ_JBEPSJ010000001.1"/>
</dbReference>
<accession>A0ABV2QIV1</accession>
<keyword evidence="1" id="KW-0472">Membrane</keyword>
<evidence type="ECO:0000313" key="3">
    <source>
        <dbReference type="Proteomes" id="UP001549257"/>
    </source>
</evidence>
<name>A0ABV2QIV1_9MICO</name>
<reference evidence="2 3" key="1">
    <citation type="submission" date="2024-06" db="EMBL/GenBank/DDBJ databases">
        <title>Sorghum-associated microbial communities from plants grown in Nebraska, USA.</title>
        <authorList>
            <person name="Schachtman D."/>
        </authorList>
    </citation>
    <scope>NUCLEOTIDE SEQUENCE [LARGE SCALE GENOMIC DNA]</scope>
    <source>
        <strain evidence="2 3">2857</strain>
    </source>
</reference>
<sequence>MTTADTLPLAPLPETPKKRRRYIGWAIAAGVLVVVVVIGAFVAESVARGIATDRIHDELVTGLALEADHPMNIDLGGGSLIVQGLAGTVDSVHIAIDDVPLGDIVGDIALTATGIPIDMDKPVATVDATVTVDAANVEKLAGSVEGVALDSVTLGDGVIEVAATLEALVFSIPVSATVAPSAADGQLVLAPQSITINGTSTGVDELRDGPLGSLAGGLFGQQSICIAQYLPAILTLEGVDVTETAVVLDFSGDGAVLGADDLAAKGTCH</sequence>
<dbReference type="EMBL" id="JBEPSJ010000001">
    <property type="protein sequence ID" value="MET4580803.1"/>
    <property type="molecule type" value="Genomic_DNA"/>
</dbReference>
<proteinExistence type="predicted"/>
<organism evidence="2 3">
    <name type="scientific">Conyzicola nivalis</name>
    <dbReference type="NCBI Taxonomy" id="1477021"/>
    <lineage>
        <taxon>Bacteria</taxon>
        <taxon>Bacillati</taxon>
        <taxon>Actinomycetota</taxon>
        <taxon>Actinomycetes</taxon>
        <taxon>Micrococcales</taxon>
        <taxon>Microbacteriaceae</taxon>
        <taxon>Conyzicola</taxon>
    </lineage>
</organism>
<keyword evidence="1" id="KW-1133">Transmembrane helix</keyword>
<dbReference type="Proteomes" id="UP001549257">
    <property type="component" value="Unassembled WGS sequence"/>
</dbReference>